<dbReference type="Gene3D" id="1.10.150.650">
    <property type="match status" value="1"/>
</dbReference>
<sequence>MRDIIDLHTHSLITDGSYSPRDVVKNAYNNNVKVLALTDHDSIGGISEAIEEANKFGIKIINGIEISALYKDGNMIHILGYGMNIYDKVFLKAYEKMRKAREATMENVLNILKEKYNLDIDIDVLREKKLDSFISRHDIHKYIIDNNISNNSKYIWNTYLDPIPYEKNELIPIDEAISTIVNSGGLAFLAHYNNKTTGLGKYNKNEIENHIEYLKSLGLSGVERYYPTFTEEDEEFLDYITSKYNLLSSGGTDYHGEYRKNNDIGIGDGSFYVEFDKIKFIKDNIFM</sequence>
<proteinExistence type="predicted"/>
<dbReference type="InterPro" id="IPR004013">
    <property type="entry name" value="PHP_dom"/>
</dbReference>
<dbReference type="SMART" id="SM00481">
    <property type="entry name" value="POLIIIAc"/>
    <property type="match status" value="1"/>
</dbReference>
<dbReference type="InterPro" id="IPR016195">
    <property type="entry name" value="Pol/histidinol_Pase-like"/>
</dbReference>
<evidence type="ECO:0000313" key="2">
    <source>
        <dbReference type="EMBL" id="MBC5629198.1"/>
    </source>
</evidence>
<dbReference type="InterPro" id="IPR003141">
    <property type="entry name" value="Pol/His_phosphatase_N"/>
</dbReference>
<dbReference type="CDD" id="cd07438">
    <property type="entry name" value="PHP_HisPPase_AMP"/>
    <property type="match status" value="1"/>
</dbReference>
<comment type="caution">
    <text evidence="2">The sequence shown here is derived from an EMBL/GenBank/DDBJ whole genome shotgun (WGS) entry which is preliminary data.</text>
</comment>
<evidence type="ECO:0000313" key="3">
    <source>
        <dbReference type="Proteomes" id="UP000596929"/>
    </source>
</evidence>
<dbReference type="RefSeq" id="WP_186859997.1">
    <property type="nucleotide sequence ID" value="NZ_JACOOO010000016.1"/>
</dbReference>
<evidence type="ECO:0000259" key="1">
    <source>
        <dbReference type="SMART" id="SM00481"/>
    </source>
</evidence>
<keyword evidence="3" id="KW-1185">Reference proteome</keyword>
<dbReference type="EMBL" id="JACOOO010000016">
    <property type="protein sequence ID" value="MBC5629198.1"/>
    <property type="molecule type" value="Genomic_DNA"/>
</dbReference>
<dbReference type="Proteomes" id="UP000596929">
    <property type="component" value="Unassembled WGS sequence"/>
</dbReference>
<name>A0ABR7DEX8_9CLOT</name>
<dbReference type="Pfam" id="PF02811">
    <property type="entry name" value="PHP"/>
    <property type="match status" value="1"/>
</dbReference>
<dbReference type="SUPFAM" id="SSF89550">
    <property type="entry name" value="PHP domain-like"/>
    <property type="match status" value="1"/>
</dbReference>
<accession>A0ABR7DEX8</accession>
<feature type="domain" description="Polymerase/histidinol phosphatase N-terminal" evidence="1">
    <location>
        <begin position="5"/>
        <end position="70"/>
    </location>
</feature>
<dbReference type="Gene3D" id="3.20.20.140">
    <property type="entry name" value="Metal-dependent hydrolases"/>
    <property type="match status" value="1"/>
</dbReference>
<reference evidence="2 3" key="1">
    <citation type="submission" date="2020-08" db="EMBL/GenBank/DDBJ databases">
        <title>Genome public.</title>
        <authorList>
            <person name="Liu C."/>
            <person name="Sun Q."/>
        </authorList>
    </citation>
    <scope>NUCLEOTIDE SEQUENCE [LARGE SCALE GENOMIC DNA]</scope>
    <source>
        <strain evidence="2 3">NSJ-6</strain>
    </source>
</reference>
<gene>
    <name evidence="2" type="ORF">H8S20_09860</name>
</gene>
<protein>
    <submittedName>
        <fullName evidence="2">PHP domain-containing protein</fullName>
    </submittedName>
</protein>
<dbReference type="PANTHER" id="PTHR42924:SF3">
    <property type="entry name" value="POLYMERASE_HISTIDINOL PHOSPHATASE N-TERMINAL DOMAIN-CONTAINING PROTEIN"/>
    <property type="match status" value="1"/>
</dbReference>
<dbReference type="InterPro" id="IPR052018">
    <property type="entry name" value="PHP_domain"/>
</dbReference>
<organism evidence="2 3">
    <name type="scientific">Clostridium hominis</name>
    <dbReference type="NCBI Taxonomy" id="2763036"/>
    <lineage>
        <taxon>Bacteria</taxon>
        <taxon>Bacillati</taxon>
        <taxon>Bacillota</taxon>
        <taxon>Clostridia</taxon>
        <taxon>Eubacteriales</taxon>
        <taxon>Clostridiaceae</taxon>
        <taxon>Clostridium</taxon>
    </lineage>
</organism>
<dbReference type="PANTHER" id="PTHR42924">
    <property type="entry name" value="EXONUCLEASE"/>
    <property type="match status" value="1"/>
</dbReference>